<dbReference type="PANTHER" id="PTHR42798:SF7">
    <property type="entry name" value="ALPHA-D-RIBOSE 1-METHYLPHOSPHONATE 5-TRIPHOSPHATE SYNTHASE SUBUNIT PHNL"/>
    <property type="match status" value="1"/>
</dbReference>
<evidence type="ECO:0000259" key="5">
    <source>
        <dbReference type="PROSITE" id="PS50893"/>
    </source>
</evidence>
<dbReference type="GO" id="GO:0005524">
    <property type="term" value="F:ATP binding"/>
    <property type="evidence" value="ECO:0007669"/>
    <property type="project" value="UniProtKB-KW"/>
</dbReference>
<dbReference type="PROSITE" id="PS50893">
    <property type="entry name" value="ABC_TRANSPORTER_2"/>
    <property type="match status" value="1"/>
</dbReference>
<comment type="similarity">
    <text evidence="1">Belongs to the ABC transporter superfamily.</text>
</comment>
<keyword evidence="2" id="KW-0813">Transport</keyword>
<dbReference type="SMART" id="SM00382">
    <property type="entry name" value="AAA"/>
    <property type="match status" value="1"/>
</dbReference>
<organism evidence="6 7">
    <name type="scientific">Bariatricus massiliensis</name>
    <dbReference type="NCBI Taxonomy" id="1745713"/>
    <lineage>
        <taxon>Bacteria</taxon>
        <taxon>Bacillati</taxon>
        <taxon>Bacillota</taxon>
        <taxon>Clostridia</taxon>
        <taxon>Lachnospirales</taxon>
        <taxon>Lachnospiraceae</taxon>
        <taxon>Bariatricus</taxon>
    </lineage>
</organism>
<dbReference type="Proteomes" id="UP001299546">
    <property type="component" value="Unassembled WGS sequence"/>
</dbReference>
<evidence type="ECO:0000313" key="6">
    <source>
        <dbReference type="EMBL" id="MCB7387639.1"/>
    </source>
</evidence>
<proteinExistence type="inferred from homology"/>
<protein>
    <submittedName>
        <fullName evidence="6">ABC transporter ATP-binding protein</fullName>
    </submittedName>
</protein>
<dbReference type="EMBL" id="JAJCIS010000005">
    <property type="protein sequence ID" value="MCB7387639.1"/>
    <property type="molecule type" value="Genomic_DNA"/>
</dbReference>
<evidence type="ECO:0000313" key="7">
    <source>
        <dbReference type="Proteomes" id="UP001299546"/>
    </source>
</evidence>
<evidence type="ECO:0000256" key="3">
    <source>
        <dbReference type="ARBA" id="ARBA00022741"/>
    </source>
</evidence>
<gene>
    <name evidence="6" type="ORF">LIZ65_10115</name>
</gene>
<dbReference type="Pfam" id="PF00005">
    <property type="entry name" value="ABC_tran"/>
    <property type="match status" value="1"/>
</dbReference>
<keyword evidence="3" id="KW-0547">Nucleotide-binding</keyword>
<evidence type="ECO:0000256" key="4">
    <source>
        <dbReference type="ARBA" id="ARBA00022840"/>
    </source>
</evidence>
<sequence length="251" mass="27921">MKKILEIKDLIKSFGRKGYESRVLRGISMDIYEKDFIAIMGPSGAGKSTLLNLLSTLDKPTGGQIVLDGEDVTKAGNKRLSLIRRDKIGFIFQDYNLLDNMTLQDNIALPLSLNGEKSQVVLEKVRHMSRLFQLEAHLNKYPYQLSGGQKQRGASARALITEPKIIFADEPTGALDSRSSRELLSSLRTANDSGQATILMVTHDAYTASYAKQVYFLADGLIQCRLNKKGDRKQFYEEILELLVSMGGVGE</sequence>
<evidence type="ECO:0000256" key="2">
    <source>
        <dbReference type="ARBA" id="ARBA00022448"/>
    </source>
</evidence>
<dbReference type="InterPro" id="IPR027417">
    <property type="entry name" value="P-loop_NTPase"/>
</dbReference>
<comment type="caution">
    <text evidence="6">The sequence shown here is derived from an EMBL/GenBank/DDBJ whole genome shotgun (WGS) entry which is preliminary data.</text>
</comment>
<dbReference type="CDD" id="cd03255">
    <property type="entry name" value="ABC_MJ0796_LolCDE_FtsE"/>
    <property type="match status" value="1"/>
</dbReference>
<feature type="domain" description="ABC transporter" evidence="5">
    <location>
        <begin position="5"/>
        <end position="244"/>
    </location>
</feature>
<dbReference type="SUPFAM" id="SSF52540">
    <property type="entry name" value="P-loop containing nucleoside triphosphate hydrolases"/>
    <property type="match status" value="1"/>
</dbReference>
<dbReference type="InterPro" id="IPR017911">
    <property type="entry name" value="MacB-like_ATP-bd"/>
</dbReference>
<accession>A0ABS8DIP8</accession>
<dbReference type="InterPro" id="IPR003439">
    <property type="entry name" value="ABC_transporter-like_ATP-bd"/>
</dbReference>
<keyword evidence="7" id="KW-1185">Reference proteome</keyword>
<reference evidence="6 7" key="1">
    <citation type="submission" date="2021-10" db="EMBL/GenBank/DDBJ databases">
        <title>Collection of gut derived symbiotic bacterial strains cultured from healthy donors.</title>
        <authorList>
            <person name="Lin H."/>
            <person name="Littmann E."/>
            <person name="Kohout C."/>
            <person name="Pamer E.G."/>
        </authorList>
    </citation>
    <scope>NUCLEOTIDE SEQUENCE [LARGE SCALE GENOMIC DNA]</scope>
    <source>
        <strain evidence="6 7">DFI.1.165</strain>
    </source>
</reference>
<dbReference type="RefSeq" id="WP_066737255.1">
    <property type="nucleotide sequence ID" value="NZ_JAJCIQ010000006.1"/>
</dbReference>
<name>A0ABS8DIP8_9FIRM</name>
<dbReference type="PANTHER" id="PTHR42798">
    <property type="entry name" value="LIPOPROTEIN-RELEASING SYSTEM ATP-BINDING PROTEIN LOLD"/>
    <property type="match status" value="1"/>
</dbReference>
<dbReference type="InterPro" id="IPR003593">
    <property type="entry name" value="AAA+_ATPase"/>
</dbReference>
<keyword evidence="4 6" id="KW-0067">ATP-binding</keyword>
<dbReference type="Gene3D" id="3.40.50.300">
    <property type="entry name" value="P-loop containing nucleotide triphosphate hydrolases"/>
    <property type="match status" value="1"/>
</dbReference>
<evidence type="ECO:0000256" key="1">
    <source>
        <dbReference type="ARBA" id="ARBA00005417"/>
    </source>
</evidence>